<reference evidence="2" key="1">
    <citation type="submission" date="2021-12" db="EMBL/GenBank/DDBJ databases">
        <authorList>
            <person name="King R."/>
        </authorList>
    </citation>
    <scope>NUCLEOTIDE SEQUENCE</scope>
</reference>
<evidence type="ECO:0000313" key="2">
    <source>
        <dbReference type="EMBL" id="CAH0403849.1"/>
    </source>
</evidence>
<dbReference type="Proteomes" id="UP001153292">
    <property type="component" value="Chromosome 26"/>
</dbReference>
<evidence type="ECO:0000256" key="1">
    <source>
        <dbReference type="SAM" id="MobiDB-lite"/>
    </source>
</evidence>
<evidence type="ECO:0000313" key="3">
    <source>
        <dbReference type="Proteomes" id="UP001153292"/>
    </source>
</evidence>
<dbReference type="PANTHER" id="PTHR10773:SF19">
    <property type="match status" value="1"/>
</dbReference>
<accession>A0ABN8B6D2</accession>
<sequence length="305" mass="35868">MEEKRKDIWNQSWSLDRQRRRDFLSRNVEKKPTLQVCRNGSRRHNTLLWMMENVKVCKNFFLETLGYKDYEVVRSVLSSNHLTNNKHPKVSAAPDMRGRKKPANSFPPDYESAITDFIMKYKPVQSHYNLQHAPNRMYLPPGVNFTLIFNQFKEHCTEKGLKVCSWTHFHSKIKSLNLSTAEMPQDICIKCRHNEMDHKNRPLPCNLANHLSNKRNSRKDLKTVEEKCKNSNGNEFVYTVDMQKVICMPLLNSKDYFFSRKLILFNESFVPPGKDKDAACVIWHEGESGRKVYNIASTYVYVLRK</sequence>
<keyword evidence="3" id="KW-1185">Reference proteome</keyword>
<proteinExistence type="predicted"/>
<dbReference type="PANTHER" id="PTHR10773">
    <property type="entry name" value="DNA-DIRECTED RNA POLYMERASES I, II, AND III SUBUNIT RPABC2"/>
    <property type="match status" value="1"/>
</dbReference>
<name>A0ABN8B6D2_CHISP</name>
<protein>
    <submittedName>
        <fullName evidence="2">Uncharacterized protein</fullName>
    </submittedName>
</protein>
<feature type="region of interest" description="Disordered" evidence="1">
    <location>
        <begin position="84"/>
        <end position="105"/>
    </location>
</feature>
<dbReference type="EMBL" id="OU963919">
    <property type="protein sequence ID" value="CAH0403849.1"/>
    <property type="molecule type" value="Genomic_DNA"/>
</dbReference>
<gene>
    <name evidence="2" type="ORF">CHILSU_LOCUS7140</name>
</gene>
<organism evidence="2 3">
    <name type="scientific">Chilo suppressalis</name>
    <name type="common">Asiatic rice borer moth</name>
    <dbReference type="NCBI Taxonomy" id="168631"/>
    <lineage>
        <taxon>Eukaryota</taxon>
        <taxon>Metazoa</taxon>
        <taxon>Ecdysozoa</taxon>
        <taxon>Arthropoda</taxon>
        <taxon>Hexapoda</taxon>
        <taxon>Insecta</taxon>
        <taxon>Pterygota</taxon>
        <taxon>Neoptera</taxon>
        <taxon>Endopterygota</taxon>
        <taxon>Lepidoptera</taxon>
        <taxon>Glossata</taxon>
        <taxon>Ditrysia</taxon>
        <taxon>Pyraloidea</taxon>
        <taxon>Crambidae</taxon>
        <taxon>Crambinae</taxon>
        <taxon>Chilo</taxon>
    </lineage>
</organism>